<sequence length="327" mass="37956">MVQFFPSAQTTTFEQKSEQKLPFIIRAIKFCSFGNDKAILAVGTDQSVVLMEYKRENEKIEVIKEYPLDSRCTSFDWNHQTYVSGDQQFFSFAVACSNKYIIWKNEKNNDSKVLKYTSYINDISFCTVPDQQHGDLLATVSDNHYFCIHTSNDQEIPVKIHLDSIGQRVQWSERKTDICLIAQLNGIVSIFDWKMKSIITNCYVEVPPIVSYTFDATWDKKNMQKIVCVGGDQLSIFDLKEEEAPIVFPSYKHSYCDQKPFLVRFSDHSPYILSATRNRQFFLHNSEYPQLPQNCRLDSNIIDATWLGKSNEFIIATSKELLIYRIL</sequence>
<dbReference type="Gene3D" id="2.130.10.10">
    <property type="entry name" value="YVTN repeat-like/Quinoprotein amine dehydrogenase"/>
    <property type="match status" value="1"/>
</dbReference>
<evidence type="ECO:0008006" key="3">
    <source>
        <dbReference type="Google" id="ProtNLM"/>
    </source>
</evidence>
<dbReference type="InterPro" id="IPR037626">
    <property type="entry name" value="NUP37"/>
</dbReference>
<evidence type="ECO:0000313" key="1">
    <source>
        <dbReference type="EMBL" id="RKP19696.1"/>
    </source>
</evidence>
<accession>A0A4P9YJC7</accession>
<dbReference type="GO" id="GO:0031080">
    <property type="term" value="C:nuclear pore outer ring"/>
    <property type="evidence" value="ECO:0007669"/>
    <property type="project" value="InterPro"/>
</dbReference>
<gene>
    <name evidence="1" type="ORF">ROZALSC1DRAFT_28728</name>
</gene>
<protein>
    <recommendedName>
        <fullName evidence="3">WD40 repeat-like protein</fullName>
    </recommendedName>
</protein>
<dbReference type="PANTHER" id="PTHR22806:SF0">
    <property type="entry name" value="NUCLEOPORIN NUP37"/>
    <property type="match status" value="1"/>
</dbReference>
<reference evidence="2" key="1">
    <citation type="journal article" date="2018" name="Nat. Microbiol.">
        <title>Leveraging single-cell genomics to expand the fungal tree of life.</title>
        <authorList>
            <person name="Ahrendt S.R."/>
            <person name="Quandt C.A."/>
            <person name="Ciobanu D."/>
            <person name="Clum A."/>
            <person name="Salamov A."/>
            <person name="Andreopoulos B."/>
            <person name="Cheng J.F."/>
            <person name="Woyke T."/>
            <person name="Pelin A."/>
            <person name="Henrissat B."/>
            <person name="Reynolds N.K."/>
            <person name="Benny G.L."/>
            <person name="Smith M.E."/>
            <person name="James T.Y."/>
            <person name="Grigoriev I.V."/>
        </authorList>
    </citation>
    <scope>NUCLEOTIDE SEQUENCE [LARGE SCALE GENOMIC DNA]</scope>
    <source>
        <strain evidence="2">CSF55</strain>
    </source>
</reference>
<evidence type="ECO:0000313" key="2">
    <source>
        <dbReference type="Proteomes" id="UP000281549"/>
    </source>
</evidence>
<dbReference type="EMBL" id="ML005179">
    <property type="protein sequence ID" value="RKP19696.1"/>
    <property type="molecule type" value="Genomic_DNA"/>
</dbReference>
<organism evidence="1 2">
    <name type="scientific">Rozella allomycis (strain CSF55)</name>
    <dbReference type="NCBI Taxonomy" id="988480"/>
    <lineage>
        <taxon>Eukaryota</taxon>
        <taxon>Fungi</taxon>
        <taxon>Fungi incertae sedis</taxon>
        <taxon>Cryptomycota</taxon>
        <taxon>Cryptomycota incertae sedis</taxon>
        <taxon>Rozella</taxon>
    </lineage>
</organism>
<dbReference type="InterPro" id="IPR036322">
    <property type="entry name" value="WD40_repeat_dom_sf"/>
</dbReference>
<dbReference type="SUPFAM" id="SSF50978">
    <property type="entry name" value="WD40 repeat-like"/>
    <property type="match status" value="1"/>
</dbReference>
<name>A0A4P9YJC7_ROZAC</name>
<dbReference type="InterPro" id="IPR015943">
    <property type="entry name" value="WD40/YVTN_repeat-like_dom_sf"/>
</dbReference>
<dbReference type="AlphaFoldDB" id="A0A4P9YJC7"/>
<dbReference type="Proteomes" id="UP000281549">
    <property type="component" value="Unassembled WGS sequence"/>
</dbReference>
<dbReference type="PANTHER" id="PTHR22806">
    <property type="entry name" value="NUCLEOPORIN NUP37 P37 -RELATED"/>
    <property type="match status" value="1"/>
</dbReference>
<proteinExistence type="predicted"/>